<dbReference type="InterPro" id="IPR013783">
    <property type="entry name" value="Ig-like_fold"/>
</dbReference>
<dbReference type="Pfam" id="PF01915">
    <property type="entry name" value="Glyco_hydro_3_C"/>
    <property type="match status" value="1"/>
</dbReference>
<accession>A0ABR9PAL5</accession>
<evidence type="ECO:0000259" key="4">
    <source>
        <dbReference type="SMART" id="SM01217"/>
    </source>
</evidence>
<dbReference type="InterPro" id="IPR036962">
    <property type="entry name" value="Glyco_hydro_3_N_sf"/>
</dbReference>
<sequence>MSTAPDRPTAPGPTLADKAAATSGSDTWHSAEVGDTLRSLHLSDGPHGVRAQPDGGDHLGIGTSLPATCFPPAVGLGATWNPGLVRRVGRALGTEASSMGVDVLLGPGMNIKRSPLCGRNFEYVSEDPHVTARIAAALVEGVQSRGVGACVKHFAANNQETDRMRVSADVDERTLREIYLPAFEEVVRATEPAMVMCSYNRINGVYASQDPWLLTTLLREEWGFEGAVVSDWGAVVDRVEAVRAGLDLEMPPSGTDHRITEAVERGDLDESVLDTVVARLRHVQGRVSTDASRPPRHDEHDALAREAAREAMVLLRNEGNVLPLAPEHTVAVIGEFARTPRYQGGGSSHVVPTRVTSALDAFAEARPEGVRFAPGFTLDGDTAQAGALAEEAVGVAREADTAVLFLGLPDLAESEGYDRSDIDLPADQVDLLARVREVSDRVVVVLSNGGVVSVGDWDRDTDAVLEAWLLGQAGGAAVVDVLTGAYAPSGRLTETVPLRLSDHPSYLNFPGEYGHVRYGEGVFVGYRYFDTLGVPVAYPFGHGLTYTAFEYTDLEVAAAGEHTWNVSCTVTNTGGRAGQEVVQLYTGVEQRYPTRPGHELRGFEKVELEPGASARVELALTGRDLSTWDPVHHRWSLAGGEYTVAVGASSRDLRLTGSLTTAGDRFTPALSKASTIAEWRSHPVGGPVLEELRKGMEGLDELPPEVLGMAGSMPLGTLSTFGLGVTEEDLDQLVTAVEGERQNAIERGEITG</sequence>
<feature type="region of interest" description="Disordered" evidence="3">
    <location>
        <begin position="1"/>
        <end position="29"/>
    </location>
</feature>
<evidence type="ECO:0000256" key="3">
    <source>
        <dbReference type="SAM" id="MobiDB-lite"/>
    </source>
</evidence>
<dbReference type="SUPFAM" id="SSF52279">
    <property type="entry name" value="Beta-D-glucan exohydrolase, C-terminal domain"/>
    <property type="match status" value="1"/>
</dbReference>
<dbReference type="PRINTS" id="PR00133">
    <property type="entry name" value="GLHYDRLASE3"/>
</dbReference>
<dbReference type="Gene3D" id="3.40.50.1700">
    <property type="entry name" value="Glycoside hydrolase family 3 C-terminal domain"/>
    <property type="match status" value="1"/>
</dbReference>
<protein>
    <submittedName>
        <fullName evidence="5">Glycoside hydrolase family 3 C-terminal domain-containing protein</fullName>
    </submittedName>
</protein>
<dbReference type="RefSeq" id="WP_193123473.1">
    <property type="nucleotide sequence ID" value="NZ_JADBGI010000018.1"/>
</dbReference>
<name>A0ABR9PAL5_9ACTN</name>
<dbReference type="InterPro" id="IPR017853">
    <property type="entry name" value="GH"/>
</dbReference>
<dbReference type="Gene3D" id="3.20.20.300">
    <property type="entry name" value="Glycoside hydrolase, family 3, N-terminal domain"/>
    <property type="match status" value="1"/>
</dbReference>
<reference evidence="5 6" key="1">
    <citation type="submission" date="2020-09" db="EMBL/GenBank/DDBJ databases">
        <title>Diversity and distribution of actinomycetes associated with coral in the coast of Hainan.</title>
        <authorList>
            <person name="Li F."/>
        </authorList>
    </citation>
    <scope>NUCLEOTIDE SEQUENCE [LARGE SCALE GENOMIC DNA]</scope>
    <source>
        <strain evidence="5 6">HNM0947</strain>
    </source>
</reference>
<dbReference type="PANTHER" id="PTHR42715">
    <property type="entry name" value="BETA-GLUCOSIDASE"/>
    <property type="match status" value="1"/>
</dbReference>
<gene>
    <name evidence="5" type="ORF">IDM40_19595</name>
</gene>
<dbReference type="Gene3D" id="2.60.40.10">
    <property type="entry name" value="Immunoglobulins"/>
    <property type="match status" value="1"/>
</dbReference>
<evidence type="ECO:0000313" key="6">
    <source>
        <dbReference type="Proteomes" id="UP000806528"/>
    </source>
</evidence>
<dbReference type="InterPro" id="IPR026891">
    <property type="entry name" value="Fn3-like"/>
</dbReference>
<dbReference type="Pfam" id="PF00933">
    <property type="entry name" value="Glyco_hydro_3"/>
    <property type="match status" value="1"/>
</dbReference>
<feature type="region of interest" description="Disordered" evidence="3">
    <location>
        <begin position="39"/>
        <end position="58"/>
    </location>
</feature>
<proteinExistence type="inferred from homology"/>
<dbReference type="SMART" id="SM01217">
    <property type="entry name" value="Fn3_like"/>
    <property type="match status" value="1"/>
</dbReference>
<evidence type="ECO:0000256" key="2">
    <source>
        <dbReference type="ARBA" id="ARBA00022801"/>
    </source>
</evidence>
<dbReference type="SUPFAM" id="SSF51445">
    <property type="entry name" value="(Trans)glycosidases"/>
    <property type="match status" value="1"/>
</dbReference>
<dbReference type="EMBL" id="JADBGI010000018">
    <property type="protein sequence ID" value="MBE3000879.1"/>
    <property type="molecule type" value="Genomic_DNA"/>
</dbReference>
<dbReference type="PANTHER" id="PTHR42715:SF10">
    <property type="entry name" value="BETA-GLUCOSIDASE"/>
    <property type="match status" value="1"/>
</dbReference>
<dbReference type="InterPro" id="IPR050288">
    <property type="entry name" value="Cellulose_deg_GH3"/>
</dbReference>
<comment type="similarity">
    <text evidence="1">Belongs to the glycosyl hydrolase 3 family.</text>
</comment>
<evidence type="ECO:0000256" key="1">
    <source>
        <dbReference type="ARBA" id="ARBA00005336"/>
    </source>
</evidence>
<evidence type="ECO:0000313" key="5">
    <source>
        <dbReference type="EMBL" id="MBE3000879.1"/>
    </source>
</evidence>
<dbReference type="Pfam" id="PF14310">
    <property type="entry name" value="Fn3-like"/>
    <property type="match status" value="1"/>
</dbReference>
<feature type="domain" description="Fibronectin type III-like" evidence="4">
    <location>
        <begin position="580"/>
        <end position="650"/>
    </location>
</feature>
<organism evidence="5 6">
    <name type="scientific">Nocardiopsis coralli</name>
    <dbReference type="NCBI Taxonomy" id="2772213"/>
    <lineage>
        <taxon>Bacteria</taxon>
        <taxon>Bacillati</taxon>
        <taxon>Actinomycetota</taxon>
        <taxon>Actinomycetes</taxon>
        <taxon>Streptosporangiales</taxon>
        <taxon>Nocardiopsidaceae</taxon>
        <taxon>Nocardiopsis</taxon>
    </lineage>
</organism>
<dbReference type="InterPro" id="IPR036881">
    <property type="entry name" value="Glyco_hydro_3_C_sf"/>
</dbReference>
<dbReference type="GO" id="GO:0016787">
    <property type="term" value="F:hydrolase activity"/>
    <property type="evidence" value="ECO:0007669"/>
    <property type="project" value="UniProtKB-KW"/>
</dbReference>
<dbReference type="InterPro" id="IPR002772">
    <property type="entry name" value="Glyco_hydro_3_C"/>
</dbReference>
<dbReference type="InterPro" id="IPR001764">
    <property type="entry name" value="Glyco_hydro_3_N"/>
</dbReference>
<comment type="caution">
    <text evidence="5">The sequence shown here is derived from an EMBL/GenBank/DDBJ whole genome shotgun (WGS) entry which is preliminary data.</text>
</comment>
<dbReference type="Proteomes" id="UP000806528">
    <property type="component" value="Unassembled WGS sequence"/>
</dbReference>
<keyword evidence="2 5" id="KW-0378">Hydrolase</keyword>
<keyword evidence="6" id="KW-1185">Reference proteome</keyword>